<proteinExistence type="inferred from homology"/>
<evidence type="ECO:0000256" key="2">
    <source>
        <dbReference type="ARBA" id="ARBA00022763"/>
    </source>
</evidence>
<dbReference type="GO" id="GO:0032389">
    <property type="term" value="C:MutLalpha complex"/>
    <property type="evidence" value="ECO:0007669"/>
    <property type="project" value="TreeGrafter"/>
</dbReference>
<feature type="domain" description="DNA mismatch repair protein S5" evidence="4">
    <location>
        <begin position="219"/>
        <end position="363"/>
    </location>
</feature>
<keyword evidence="2" id="KW-0227">DNA damage</keyword>
<dbReference type="SUPFAM" id="SSF54211">
    <property type="entry name" value="Ribosomal protein S5 domain 2-like"/>
    <property type="match status" value="1"/>
</dbReference>
<feature type="compositionally biased region" description="Polar residues" evidence="3">
    <location>
        <begin position="414"/>
        <end position="423"/>
    </location>
</feature>
<dbReference type="InterPro" id="IPR020568">
    <property type="entry name" value="Ribosomal_Su5_D2-typ_SF"/>
</dbReference>
<dbReference type="KEGG" id="pdp:PDIP_03130"/>
<evidence type="ECO:0000313" key="5">
    <source>
        <dbReference type="EMBL" id="QQK47602.1"/>
    </source>
</evidence>
<feature type="compositionally biased region" description="Polar residues" evidence="3">
    <location>
        <begin position="471"/>
        <end position="498"/>
    </location>
</feature>
<dbReference type="InterPro" id="IPR014762">
    <property type="entry name" value="DNA_mismatch_repair_CS"/>
</dbReference>
<feature type="region of interest" description="Disordered" evidence="3">
    <location>
        <begin position="698"/>
        <end position="725"/>
    </location>
</feature>
<dbReference type="AlphaFoldDB" id="A0A7T7BPQ1"/>
<dbReference type="GO" id="GO:0005524">
    <property type="term" value="F:ATP binding"/>
    <property type="evidence" value="ECO:0007669"/>
    <property type="project" value="InterPro"/>
</dbReference>
<dbReference type="Proteomes" id="UP000595662">
    <property type="component" value="Chromosome 6"/>
</dbReference>
<dbReference type="GO" id="GO:0061982">
    <property type="term" value="P:meiosis I cell cycle process"/>
    <property type="evidence" value="ECO:0007669"/>
    <property type="project" value="UniProtKB-ARBA"/>
</dbReference>
<dbReference type="SUPFAM" id="SSF55874">
    <property type="entry name" value="ATPase domain of HSP90 chaperone/DNA topoisomerase II/histidine kinase"/>
    <property type="match status" value="1"/>
</dbReference>
<evidence type="ECO:0000256" key="1">
    <source>
        <dbReference type="ARBA" id="ARBA00006082"/>
    </source>
</evidence>
<dbReference type="RefSeq" id="XP_014539062.1">
    <property type="nucleotide sequence ID" value="XM_014683576.1"/>
</dbReference>
<dbReference type="Pfam" id="PF01119">
    <property type="entry name" value="DNA_mis_repair"/>
    <property type="match status" value="1"/>
</dbReference>
<name>A0A7T7BPQ1_PENDI</name>
<dbReference type="SMART" id="SM01340">
    <property type="entry name" value="DNA_mis_repair"/>
    <property type="match status" value="1"/>
</dbReference>
<feature type="compositionally biased region" description="Low complexity" evidence="3">
    <location>
        <begin position="711"/>
        <end position="721"/>
    </location>
</feature>
<reference evidence="5 6" key="1">
    <citation type="submission" date="2020-08" db="EMBL/GenBank/DDBJ databases">
        <title>The completed genome sequence of the pathogenic ascomycete fungus Penicillium digitatum.</title>
        <authorList>
            <person name="Wang M."/>
        </authorList>
    </citation>
    <scope>NUCLEOTIDE SEQUENCE [LARGE SCALE GENOMIC DNA]</scope>
    <source>
        <strain evidence="5 6">PdW03</strain>
    </source>
</reference>
<dbReference type="Gene3D" id="3.30.230.10">
    <property type="match status" value="1"/>
</dbReference>
<feature type="region of interest" description="Disordered" evidence="3">
    <location>
        <begin position="471"/>
        <end position="570"/>
    </location>
</feature>
<dbReference type="GO" id="GO:0016887">
    <property type="term" value="F:ATP hydrolysis activity"/>
    <property type="evidence" value="ECO:0007669"/>
    <property type="project" value="InterPro"/>
</dbReference>
<dbReference type="NCBIfam" id="TIGR00585">
    <property type="entry name" value="mutl"/>
    <property type="match status" value="1"/>
</dbReference>
<evidence type="ECO:0000313" key="6">
    <source>
        <dbReference type="Proteomes" id="UP000595662"/>
    </source>
</evidence>
<feature type="region of interest" description="Disordered" evidence="3">
    <location>
        <begin position="400"/>
        <end position="459"/>
    </location>
</feature>
<dbReference type="GO" id="GO:0006298">
    <property type="term" value="P:mismatch repair"/>
    <property type="evidence" value="ECO:0007669"/>
    <property type="project" value="InterPro"/>
</dbReference>
<accession>A0A7T7BPQ1</accession>
<dbReference type="Pfam" id="PF13589">
    <property type="entry name" value="HATPase_c_3"/>
    <property type="match status" value="1"/>
</dbReference>
<feature type="compositionally biased region" description="Polar residues" evidence="3">
    <location>
        <begin position="447"/>
        <end position="459"/>
    </location>
</feature>
<dbReference type="PANTHER" id="PTHR10073:SF41">
    <property type="entry name" value="MISMATCH REPAIR PROTEIN, PUTATIVE (AFU_ORTHOLOGUE AFUA_8G05820)-RELATED"/>
    <property type="match status" value="1"/>
</dbReference>
<dbReference type="InterPro" id="IPR036890">
    <property type="entry name" value="HATPase_C_sf"/>
</dbReference>
<dbReference type="InterPro" id="IPR013507">
    <property type="entry name" value="DNA_mismatch_S5_2-like"/>
</dbReference>
<dbReference type="Gene3D" id="3.30.565.10">
    <property type="entry name" value="Histidine kinase-like ATPase, C-terminal domain"/>
    <property type="match status" value="1"/>
</dbReference>
<dbReference type="PANTHER" id="PTHR10073">
    <property type="entry name" value="DNA MISMATCH REPAIR PROTEIN MLH, PMS, MUTL"/>
    <property type="match status" value="1"/>
</dbReference>
<dbReference type="PROSITE" id="PS00058">
    <property type="entry name" value="DNA_MISMATCH_REPAIR_1"/>
    <property type="match status" value="1"/>
</dbReference>
<sequence length="799" mass="88165">MPIEALPQKTIRAIGSTSVISDPYSVIKELVDNALDAFATSLQIEISQNTVDVIQLKDNGHGISPEDQQHVCKRAFTSKIRTLDDLKNVGGSSLGFRGEALASVAEMSGVLAVTTRVESEVTGFCLKYGRNGELTGTQRKSHPVGTTVRITDFLKHIPVRRQTAVKSATKDLTRIKKLLQAYAIAQPSKRLSFKVLKAKNENSSWAYAPSADASLSDAALKITGTDVYSSCVMKRIACPRTAENYRGSLNQKEYEVIAFLPKTQFDTSKINNAGQYISVDGRPLSSCRGVGHEIVKIFKVYLRVAASKNESTKSISDPFVCLQIRCPRGTYDVNIEPAKDDLLFEDRDVVLALVEKLFRDHYGKIHGTETGSYNQGKEDACKPGGNLGGFKILMARKPATELSPQPRNSEHSFDQTVPHTPLSQKPLLSENAFSPVAPSSYKDPESLSKSTSARNERSSFVNPWSISRINASLRTPRRGSNSSKQASPAELSSSSLQGLNRWETESRGFQHSPMSDLASPITSRIASKSPVRRLRQKPQDLVESSPETNRISSAQCAERGNDRDRHGNGALDTWFQRTTQVSLQQTPAEEGPDSSLSFLAQQRFGVLTNTLPNILCVGGQNYSCSDSSSRNSIHTKAANHRRSLQDEKEENVPDPLKSGQGFPVLDRWAAQLHESVSHEEPSDLEKALDFERRKKEAIQNSRTRFKMNEKPSSSQSALASHSPHRSRYLAAKAALTSSQTSIDEPISATKLSPHDPRAYLIRQARDLSADKSSTGGWKNRENTHQPTSLRTYTRWLRPA</sequence>
<dbReference type="GeneID" id="26228636"/>
<dbReference type="InterPro" id="IPR002099">
    <property type="entry name" value="MutL/Mlh/PMS"/>
</dbReference>
<feature type="region of interest" description="Disordered" evidence="3">
    <location>
        <begin position="626"/>
        <end position="661"/>
    </location>
</feature>
<dbReference type="VEuPathDB" id="FungiDB:PDIP_03130"/>
<organism evidence="5 6">
    <name type="scientific">Penicillium digitatum</name>
    <name type="common">Green mold</name>
    <dbReference type="NCBI Taxonomy" id="36651"/>
    <lineage>
        <taxon>Eukaryota</taxon>
        <taxon>Fungi</taxon>
        <taxon>Dikarya</taxon>
        <taxon>Ascomycota</taxon>
        <taxon>Pezizomycotina</taxon>
        <taxon>Eurotiomycetes</taxon>
        <taxon>Eurotiomycetidae</taxon>
        <taxon>Eurotiales</taxon>
        <taxon>Aspergillaceae</taxon>
        <taxon>Penicillium</taxon>
    </lineage>
</organism>
<dbReference type="GO" id="GO:0140664">
    <property type="term" value="F:ATP-dependent DNA damage sensor activity"/>
    <property type="evidence" value="ECO:0007669"/>
    <property type="project" value="InterPro"/>
</dbReference>
<dbReference type="GO" id="GO:0030983">
    <property type="term" value="F:mismatched DNA binding"/>
    <property type="evidence" value="ECO:0007669"/>
    <property type="project" value="InterPro"/>
</dbReference>
<dbReference type="FunFam" id="3.30.565.10:FF:000017">
    <property type="entry name" value="PMS1 homolog 1, mismatch repair system component"/>
    <property type="match status" value="1"/>
</dbReference>
<feature type="compositionally biased region" description="Polar residues" evidence="3">
    <location>
        <begin position="545"/>
        <end position="555"/>
    </location>
</feature>
<dbReference type="InterPro" id="IPR038973">
    <property type="entry name" value="MutL/Mlh/Pms-like"/>
</dbReference>
<dbReference type="InterPro" id="IPR014721">
    <property type="entry name" value="Ribsml_uS5_D2-typ_fold_subgr"/>
</dbReference>
<comment type="similarity">
    <text evidence="1">Belongs to the DNA mismatch repair MutL/HexB family.</text>
</comment>
<dbReference type="EMBL" id="CP060779">
    <property type="protein sequence ID" value="QQK47602.1"/>
    <property type="molecule type" value="Genomic_DNA"/>
</dbReference>
<evidence type="ECO:0000256" key="3">
    <source>
        <dbReference type="SAM" id="MobiDB-lite"/>
    </source>
</evidence>
<evidence type="ECO:0000259" key="4">
    <source>
        <dbReference type="SMART" id="SM01340"/>
    </source>
</evidence>
<protein>
    <submittedName>
        <fullName evidence="5">DNA mismatch repair protein, putative</fullName>
    </submittedName>
</protein>
<gene>
    <name evidence="5" type="ORF">Pdw03_5237</name>
</gene>